<dbReference type="PANTHER" id="PTHR35807:SF1">
    <property type="entry name" value="TRANSCRIPTIONAL REGULATOR REDD"/>
    <property type="match status" value="1"/>
</dbReference>
<evidence type="ECO:0000313" key="7">
    <source>
        <dbReference type="EMBL" id="TDD93028.1"/>
    </source>
</evidence>
<keyword evidence="3 5" id="KW-0238">DNA-binding</keyword>
<dbReference type="GO" id="GO:0006355">
    <property type="term" value="P:regulation of DNA-templated transcription"/>
    <property type="evidence" value="ECO:0007669"/>
    <property type="project" value="InterPro"/>
</dbReference>
<keyword evidence="8" id="KW-1185">Reference proteome</keyword>
<comment type="caution">
    <text evidence="7">The sequence shown here is derived from an EMBL/GenBank/DDBJ whole genome shotgun (WGS) entry which is preliminary data.</text>
</comment>
<dbReference type="SMART" id="SM01043">
    <property type="entry name" value="BTAD"/>
    <property type="match status" value="1"/>
</dbReference>
<dbReference type="SUPFAM" id="SSF48452">
    <property type="entry name" value="TPR-like"/>
    <property type="match status" value="3"/>
</dbReference>
<gene>
    <name evidence="7" type="ORF">E1298_10460</name>
</gene>
<accession>A0A4R5C0D8</accession>
<dbReference type="InterPro" id="IPR016032">
    <property type="entry name" value="Sig_transdc_resp-reg_C-effctor"/>
</dbReference>
<evidence type="ECO:0000256" key="5">
    <source>
        <dbReference type="PROSITE-ProRule" id="PRU01091"/>
    </source>
</evidence>
<dbReference type="InterPro" id="IPR002182">
    <property type="entry name" value="NB-ARC"/>
</dbReference>
<dbReference type="SMART" id="SM00028">
    <property type="entry name" value="TPR"/>
    <property type="match status" value="5"/>
</dbReference>
<dbReference type="GO" id="GO:0000160">
    <property type="term" value="P:phosphorelay signal transduction system"/>
    <property type="evidence" value="ECO:0007669"/>
    <property type="project" value="InterPro"/>
</dbReference>
<dbReference type="Pfam" id="PF03704">
    <property type="entry name" value="BTAD"/>
    <property type="match status" value="1"/>
</dbReference>
<reference evidence="7 8" key="1">
    <citation type="submission" date="2019-03" db="EMBL/GenBank/DDBJ databases">
        <title>Draft genome sequences of novel Actinobacteria.</title>
        <authorList>
            <person name="Sahin N."/>
            <person name="Ay H."/>
            <person name="Saygin H."/>
        </authorList>
    </citation>
    <scope>NUCLEOTIDE SEQUENCE [LARGE SCALE GENOMIC DNA]</scope>
    <source>
        <strain evidence="7 8">H3C3</strain>
    </source>
</reference>
<dbReference type="OrthoDB" id="581105at2"/>
<dbReference type="GO" id="GO:0043531">
    <property type="term" value="F:ADP binding"/>
    <property type="evidence" value="ECO:0007669"/>
    <property type="project" value="InterPro"/>
</dbReference>
<dbReference type="GO" id="GO:0003677">
    <property type="term" value="F:DNA binding"/>
    <property type="evidence" value="ECO:0007669"/>
    <property type="project" value="UniProtKB-UniRule"/>
</dbReference>
<dbReference type="CDD" id="cd15831">
    <property type="entry name" value="BTAD"/>
    <property type="match status" value="1"/>
</dbReference>
<dbReference type="SUPFAM" id="SSF52540">
    <property type="entry name" value="P-loop containing nucleoside triphosphate hydrolases"/>
    <property type="match status" value="1"/>
</dbReference>
<evidence type="ECO:0000256" key="4">
    <source>
        <dbReference type="ARBA" id="ARBA00023163"/>
    </source>
</evidence>
<dbReference type="Pfam" id="PF00931">
    <property type="entry name" value="NB-ARC"/>
    <property type="match status" value="1"/>
</dbReference>
<dbReference type="Proteomes" id="UP000294513">
    <property type="component" value="Unassembled WGS sequence"/>
</dbReference>
<dbReference type="Gene3D" id="1.25.40.10">
    <property type="entry name" value="Tetratricopeptide repeat domain"/>
    <property type="match status" value="3"/>
</dbReference>
<dbReference type="InterPro" id="IPR019734">
    <property type="entry name" value="TPR_rpt"/>
</dbReference>
<dbReference type="Gene3D" id="3.40.50.300">
    <property type="entry name" value="P-loop containing nucleotide triphosphate hydrolases"/>
    <property type="match status" value="1"/>
</dbReference>
<dbReference type="Gene3D" id="1.10.10.10">
    <property type="entry name" value="Winged helix-like DNA-binding domain superfamily/Winged helix DNA-binding domain"/>
    <property type="match status" value="2"/>
</dbReference>
<dbReference type="PANTHER" id="PTHR35807">
    <property type="entry name" value="TRANSCRIPTIONAL REGULATOR REDD-RELATED"/>
    <property type="match status" value="1"/>
</dbReference>
<name>A0A4R5C0D8_9ACTN</name>
<keyword evidence="2" id="KW-0805">Transcription regulation</keyword>
<dbReference type="SUPFAM" id="SSF46894">
    <property type="entry name" value="C-terminal effector domain of the bipartite response regulators"/>
    <property type="match status" value="1"/>
</dbReference>
<evidence type="ECO:0000313" key="8">
    <source>
        <dbReference type="Proteomes" id="UP000294513"/>
    </source>
</evidence>
<feature type="domain" description="OmpR/PhoB-type" evidence="6">
    <location>
        <begin position="1"/>
        <end position="94"/>
    </location>
</feature>
<dbReference type="InterPro" id="IPR011990">
    <property type="entry name" value="TPR-like_helical_dom_sf"/>
</dbReference>
<organism evidence="7 8">
    <name type="scientific">Actinomadura rubrisoli</name>
    <dbReference type="NCBI Taxonomy" id="2530368"/>
    <lineage>
        <taxon>Bacteria</taxon>
        <taxon>Bacillati</taxon>
        <taxon>Actinomycetota</taxon>
        <taxon>Actinomycetes</taxon>
        <taxon>Streptosporangiales</taxon>
        <taxon>Thermomonosporaceae</taxon>
        <taxon>Actinomadura</taxon>
    </lineage>
</organism>
<dbReference type="AlphaFoldDB" id="A0A4R5C0D8"/>
<dbReference type="PRINTS" id="PR00364">
    <property type="entry name" value="DISEASERSIST"/>
</dbReference>
<dbReference type="InterPro" id="IPR027417">
    <property type="entry name" value="P-loop_NTPase"/>
</dbReference>
<dbReference type="PROSITE" id="PS51755">
    <property type="entry name" value="OMPR_PHOB"/>
    <property type="match status" value="1"/>
</dbReference>
<dbReference type="Pfam" id="PF13176">
    <property type="entry name" value="TPR_7"/>
    <property type="match status" value="1"/>
</dbReference>
<evidence type="ECO:0000256" key="1">
    <source>
        <dbReference type="ARBA" id="ARBA00005820"/>
    </source>
</evidence>
<evidence type="ECO:0000256" key="2">
    <source>
        <dbReference type="ARBA" id="ARBA00023015"/>
    </source>
</evidence>
<dbReference type="InterPro" id="IPR005158">
    <property type="entry name" value="BTAD"/>
</dbReference>
<dbReference type="EMBL" id="SMKU01000036">
    <property type="protein sequence ID" value="TDD93028.1"/>
    <property type="molecule type" value="Genomic_DNA"/>
</dbReference>
<dbReference type="InterPro" id="IPR051677">
    <property type="entry name" value="AfsR-DnrI-RedD_regulator"/>
</dbReference>
<proteinExistence type="inferred from homology"/>
<evidence type="ECO:0000256" key="3">
    <source>
        <dbReference type="ARBA" id="ARBA00023125"/>
    </source>
</evidence>
<dbReference type="InterPro" id="IPR036388">
    <property type="entry name" value="WH-like_DNA-bd_sf"/>
</dbReference>
<feature type="DNA-binding region" description="OmpR/PhoB-type" evidence="5">
    <location>
        <begin position="1"/>
        <end position="94"/>
    </location>
</feature>
<evidence type="ECO:0000259" key="6">
    <source>
        <dbReference type="PROSITE" id="PS51755"/>
    </source>
</evidence>
<keyword evidence="4" id="KW-0804">Transcription</keyword>
<dbReference type="SMART" id="SM00862">
    <property type="entry name" value="Trans_reg_C"/>
    <property type="match status" value="1"/>
</dbReference>
<sequence length="1016" mass="109842">MRPLMEFGLLGPLEVRQDGEAVQVGAPKLRVVLATLLLRANREVTLHELADAVWGADVPAQPVAALRVFVMRLRRLFRAPGILQTTPGGYRLEIDDEALDLYRFGDLVARGTELAAGGELERAETLLDEAMALWRAEPLADVPSETLHLEAARLQETRLRAEHRRFEVKLRMGLHHDAIGPLRELTAENPLREDLWAQLILALYRANRQAEAVAAYQAISAGLASELDVVPGRPLRELYQSILIADPDLAPPGAQPVEAAAAEPPRTGSQLPPAIGNFVGRGAEIERIAGLLRTGGRVAVPVVTVSGPPGVGKTALAVRVAHQLRAEFPDGQVYVDLHTHSAARRPSTPTVLARMLRTLGHDTDDIPVDEDEQVAAYRTALRGKRVLVTVDNAASAGQVRPLIPSEPGCAMLVTSRNELTELTARDGARRVRLDMLSSDESITLLTAILGTEAAGQQRAAVERLADLCGHLPLALRIAASNLAGSHRPDIGAYIQRFLADRRVRALTMDDDDHIAVDRAFDLSYVSLPPEARAVFRLLALFPGPDVAAEAMAVLADGTPQEATKALEQLAAASLLQRLPGDRYQMHDLLSEYAAERAQAEYGAEYCAEARARLFDWYLSAVNDAITVLYPEFVAAVRRAAKPADAALAPLDRPQALHWLDAERANLVAMVEHCAEHGPLPMAWKLTEAMVWHLGISGHHTEYLAAARAGLHAARSAGDQGAETTMVGCLVWEHRRLGDLDTALDYVTGALADVDPASPGRPVLVVWHGSVRIERGELDRARECFGQLAELAAADALPPFLACAAPLGLGAAEMLAGRLEQALPLLEEAVAAAAQTQPTVQWVECLMVVGRCRLLMGQWERAAEVLRAAADEATKLGTRYHQSECLAYLAVALTEMGDVAEAAEASEEAFTQSQGLRNRCITISVWNALAAVHRSRGEFGEAVKAHEAALAAATQTTLHPYGMTESRLELARTHFGAGRFNETHEEARLALATAREFGFGLLQARAWHLLAKTGMAS</sequence>
<dbReference type="InterPro" id="IPR001867">
    <property type="entry name" value="OmpR/PhoB-type_DNA-bd"/>
</dbReference>
<comment type="similarity">
    <text evidence="1">Belongs to the AfsR/DnrI/RedD regulatory family.</text>
</comment>
<protein>
    <submittedName>
        <fullName evidence="7">AfsR/SARP family transcriptional regulator</fullName>
    </submittedName>
</protein>